<feature type="transmembrane region" description="Helical" evidence="5">
    <location>
        <begin position="109"/>
        <end position="127"/>
    </location>
</feature>
<dbReference type="GO" id="GO:0005886">
    <property type="term" value="C:plasma membrane"/>
    <property type="evidence" value="ECO:0007669"/>
    <property type="project" value="TreeGrafter"/>
</dbReference>
<dbReference type="Proteomes" id="UP001149165">
    <property type="component" value="Unassembled WGS sequence"/>
</dbReference>
<keyword evidence="8" id="KW-1185">Reference proteome</keyword>
<dbReference type="AlphaFoldDB" id="A0A9W9JTG8"/>
<comment type="subcellular location">
    <subcellularLocation>
        <location evidence="1">Membrane</location>
        <topology evidence="1">Multi-pass membrane protein</topology>
    </subcellularLocation>
</comment>
<feature type="transmembrane region" description="Helical" evidence="5">
    <location>
        <begin position="74"/>
        <end position="97"/>
    </location>
</feature>
<keyword evidence="3 5" id="KW-1133">Transmembrane helix</keyword>
<evidence type="ECO:0000256" key="4">
    <source>
        <dbReference type="ARBA" id="ARBA00023136"/>
    </source>
</evidence>
<comment type="caution">
    <text evidence="7">The sequence shown here is derived from an EMBL/GenBank/DDBJ whole genome shotgun (WGS) entry which is preliminary data.</text>
</comment>
<feature type="transmembrane region" description="Helical" evidence="5">
    <location>
        <begin position="401"/>
        <end position="422"/>
    </location>
</feature>
<name>A0A9W9JTG8_9EURO</name>
<feature type="transmembrane region" description="Helical" evidence="5">
    <location>
        <begin position="139"/>
        <end position="158"/>
    </location>
</feature>
<dbReference type="InterPro" id="IPR020846">
    <property type="entry name" value="MFS_dom"/>
</dbReference>
<dbReference type="InterPro" id="IPR036259">
    <property type="entry name" value="MFS_trans_sf"/>
</dbReference>
<reference evidence="7" key="1">
    <citation type="submission" date="2022-11" db="EMBL/GenBank/DDBJ databases">
        <authorList>
            <person name="Petersen C."/>
        </authorList>
    </citation>
    <scope>NUCLEOTIDE SEQUENCE</scope>
    <source>
        <strain evidence="7">IBT 30069</strain>
    </source>
</reference>
<dbReference type="SUPFAM" id="SSF103473">
    <property type="entry name" value="MFS general substrate transporter"/>
    <property type="match status" value="1"/>
</dbReference>
<keyword evidence="2 5" id="KW-0812">Transmembrane</keyword>
<dbReference type="EMBL" id="JAPQKH010000011">
    <property type="protein sequence ID" value="KAJ5081165.1"/>
    <property type="molecule type" value="Genomic_DNA"/>
</dbReference>
<proteinExistence type="predicted"/>
<dbReference type="Gene3D" id="1.20.1250.20">
    <property type="entry name" value="MFS general substrate transporter like domains"/>
    <property type="match status" value="1"/>
</dbReference>
<evidence type="ECO:0000256" key="1">
    <source>
        <dbReference type="ARBA" id="ARBA00004141"/>
    </source>
</evidence>
<evidence type="ECO:0000313" key="8">
    <source>
        <dbReference type="Proteomes" id="UP001149165"/>
    </source>
</evidence>
<feature type="transmembrane region" description="Helical" evidence="5">
    <location>
        <begin position="471"/>
        <end position="488"/>
    </location>
</feature>
<accession>A0A9W9JTG8</accession>
<feature type="domain" description="Major facilitator superfamily (MFS) profile" evidence="6">
    <location>
        <begin position="73"/>
        <end position="524"/>
    </location>
</feature>
<evidence type="ECO:0000313" key="7">
    <source>
        <dbReference type="EMBL" id="KAJ5081165.1"/>
    </source>
</evidence>
<feature type="transmembrane region" description="Helical" evidence="5">
    <location>
        <begin position="170"/>
        <end position="190"/>
    </location>
</feature>
<dbReference type="OrthoDB" id="2585655at2759"/>
<feature type="transmembrane region" description="Helical" evidence="5">
    <location>
        <begin position="360"/>
        <end position="380"/>
    </location>
</feature>
<feature type="transmembrane region" description="Helical" evidence="5">
    <location>
        <begin position="500"/>
        <end position="519"/>
    </location>
</feature>
<feature type="transmembrane region" description="Helical" evidence="5">
    <location>
        <begin position="437"/>
        <end position="459"/>
    </location>
</feature>
<dbReference type="Pfam" id="PF07690">
    <property type="entry name" value="MFS_1"/>
    <property type="match status" value="1"/>
</dbReference>
<dbReference type="PANTHER" id="PTHR23502:SF191">
    <property type="entry name" value="MULTIDRUG TRANSPORTER, PUTATIVE (AFU_ORTHOLOGUE AFUA_4G13830)-RELATED"/>
    <property type="match status" value="1"/>
</dbReference>
<feature type="transmembrane region" description="Helical" evidence="5">
    <location>
        <begin position="317"/>
        <end position="340"/>
    </location>
</feature>
<feature type="transmembrane region" description="Helical" evidence="5">
    <location>
        <begin position="227"/>
        <end position="245"/>
    </location>
</feature>
<reference evidence="7" key="2">
    <citation type="journal article" date="2023" name="IMA Fungus">
        <title>Comparative genomic study of the Penicillium genus elucidates a diverse pangenome and 15 lateral gene transfer events.</title>
        <authorList>
            <person name="Petersen C."/>
            <person name="Sorensen T."/>
            <person name="Nielsen M.R."/>
            <person name="Sondergaard T.E."/>
            <person name="Sorensen J.L."/>
            <person name="Fitzpatrick D.A."/>
            <person name="Frisvad J.C."/>
            <person name="Nielsen K.L."/>
        </authorList>
    </citation>
    <scope>NUCLEOTIDE SEQUENCE</scope>
    <source>
        <strain evidence="7">IBT 30069</strain>
    </source>
</reference>
<dbReference type="InterPro" id="IPR011701">
    <property type="entry name" value="MFS"/>
</dbReference>
<dbReference type="GO" id="GO:0022857">
    <property type="term" value="F:transmembrane transporter activity"/>
    <property type="evidence" value="ECO:0007669"/>
    <property type="project" value="InterPro"/>
</dbReference>
<feature type="transmembrane region" description="Helical" evidence="5">
    <location>
        <begin position="197"/>
        <end position="221"/>
    </location>
</feature>
<protein>
    <recommendedName>
        <fullName evidence="6">Major facilitator superfamily (MFS) profile domain-containing protein</fullName>
    </recommendedName>
</protein>
<dbReference type="PANTHER" id="PTHR23502">
    <property type="entry name" value="MAJOR FACILITATOR SUPERFAMILY"/>
    <property type="match status" value="1"/>
</dbReference>
<organism evidence="7 8">
    <name type="scientific">Penicillium angulare</name>
    <dbReference type="NCBI Taxonomy" id="116970"/>
    <lineage>
        <taxon>Eukaryota</taxon>
        <taxon>Fungi</taxon>
        <taxon>Dikarya</taxon>
        <taxon>Ascomycota</taxon>
        <taxon>Pezizomycotina</taxon>
        <taxon>Eurotiomycetes</taxon>
        <taxon>Eurotiomycetidae</taxon>
        <taxon>Eurotiales</taxon>
        <taxon>Aspergillaceae</taxon>
        <taxon>Penicillium</taxon>
    </lineage>
</organism>
<evidence type="ECO:0000259" key="6">
    <source>
        <dbReference type="PROSITE" id="PS50850"/>
    </source>
</evidence>
<dbReference type="PROSITE" id="PS50850">
    <property type="entry name" value="MFS"/>
    <property type="match status" value="1"/>
</dbReference>
<keyword evidence="4 5" id="KW-0472">Membrane</keyword>
<evidence type="ECO:0000256" key="5">
    <source>
        <dbReference type="SAM" id="Phobius"/>
    </source>
</evidence>
<evidence type="ECO:0000256" key="2">
    <source>
        <dbReference type="ARBA" id="ARBA00022692"/>
    </source>
</evidence>
<evidence type="ECO:0000256" key="3">
    <source>
        <dbReference type="ARBA" id="ARBA00022989"/>
    </source>
</evidence>
<gene>
    <name evidence="7" type="ORF">N7456_013403</name>
</gene>
<sequence>MAASIPAQNMALDKSHDNFVEEKDVGGIDPTRFLSESHKSYLIERHGTIDLDPTPSMDPADPYNWPSWKKVTNLGLVAFHACMGTFTAAAIICAYEDIALDVGVSLQRVSYLTSLQIAILGGAPLFWKPLSSRYGRRPIFLLSLILSCVCNIGCAKSPDYASMAACRALVAFFISPAMAIGSGVVTETFFRHERARYMGVWTVMVTLGVPVGPFIFGFVAQRVGYRWIYWILAIVSFPHSVHTTLKPKKKPKTTANEKITQTNAVQFFLYIFFGPETRYIGADVQAESSAFKREYTSFRRIDSAPFKVSEFIHPLTLFTNIPVLLATIAYSMVFLFASVMNSVEVPQLLQVKFELNAQQLGLQFLGLIIGSLLGEQLGGVMSDMWMNRRARSIGRKPEPEFRLWLSYIGFLLTIAGMVVFLVCTEQAAVGKWSVKPVVGTAIAAFGNQVVTTVLTTYAVDTYPQDAGSVGVFINFVRSTWGFIGPFWFTDLFDTVGLAKSSGVVTAMIMVASFFPTVLMQWKGSKWYKKD</sequence>